<proteinExistence type="predicted"/>
<comment type="caution">
    <text evidence="4">The sequence shown here is derived from an EMBL/GenBank/DDBJ whole genome shotgun (WGS) entry which is preliminary data.</text>
</comment>
<evidence type="ECO:0000313" key="4">
    <source>
        <dbReference type="EMBL" id="KMQ85381.1"/>
    </source>
</evidence>
<protein>
    <submittedName>
        <fullName evidence="4">Nucleic-acid-binding protein from mobile element jockey-like isoform x1 protein</fullName>
    </submittedName>
</protein>
<organism evidence="4 5">
    <name type="scientific">Lasius niger</name>
    <name type="common">Black garden ant</name>
    <dbReference type="NCBI Taxonomy" id="67767"/>
    <lineage>
        <taxon>Eukaryota</taxon>
        <taxon>Metazoa</taxon>
        <taxon>Ecdysozoa</taxon>
        <taxon>Arthropoda</taxon>
        <taxon>Hexapoda</taxon>
        <taxon>Insecta</taxon>
        <taxon>Pterygota</taxon>
        <taxon>Neoptera</taxon>
        <taxon>Endopterygota</taxon>
        <taxon>Hymenoptera</taxon>
        <taxon>Apocrita</taxon>
        <taxon>Aculeata</taxon>
        <taxon>Formicoidea</taxon>
        <taxon>Formicidae</taxon>
        <taxon>Formicinae</taxon>
        <taxon>Lasius</taxon>
        <taxon>Lasius</taxon>
    </lineage>
</organism>
<keyword evidence="1" id="KW-0479">Metal-binding</keyword>
<dbReference type="InterPro" id="IPR001878">
    <property type="entry name" value="Znf_CCHC"/>
</dbReference>
<evidence type="ECO:0000313" key="5">
    <source>
        <dbReference type="Proteomes" id="UP000036403"/>
    </source>
</evidence>
<gene>
    <name evidence="4" type="ORF">RF55_16125</name>
</gene>
<feature type="domain" description="CCHC-type" evidence="3">
    <location>
        <begin position="273"/>
        <end position="286"/>
    </location>
</feature>
<dbReference type="GO" id="GO:0008270">
    <property type="term" value="F:zinc ion binding"/>
    <property type="evidence" value="ECO:0007669"/>
    <property type="project" value="UniProtKB-KW"/>
</dbReference>
<evidence type="ECO:0000256" key="1">
    <source>
        <dbReference type="PROSITE-ProRule" id="PRU00047"/>
    </source>
</evidence>
<feature type="region of interest" description="Disordered" evidence="2">
    <location>
        <begin position="1"/>
        <end position="70"/>
    </location>
</feature>
<dbReference type="GO" id="GO:0003676">
    <property type="term" value="F:nucleic acid binding"/>
    <property type="evidence" value="ECO:0007669"/>
    <property type="project" value="InterPro"/>
</dbReference>
<keyword evidence="5" id="KW-1185">Reference proteome</keyword>
<name>A0A0J7K5B1_LASNI</name>
<evidence type="ECO:0000259" key="3">
    <source>
        <dbReference type="PROSITE" id="PS50158"/>
    </source>
</evidence>
<dbReference type="PROSITE" id="PS50158">
    <property type="entry name" value="ZF_CCHC"/>
    <property type="match status" value="1"/>
</dbReference>
<accession>A0A0J7K5B1</accession>
<feature type="non-terminal residue" evidence="4">
    <location>
        <position position="1"/>
    </location>
</feature>
<dbReference type="Proteomes" id="UP000036403">
    <property type="component" value="Unassembled WGS sequence"/>
</dbReference>
<reference evidence="4 5" key="1">
    <citation type="submission" date="2015-04" db="EMBL/GenBank/DDBJ databases">
        <title>Lasius niger genome sequencing.</title>
        <authorList>
            <person name="Konorov E.A."/>
            <person name="Nikitin M.A."/>
            <person name="Kirill M.V."/>
            <person name="Chang P."/>
        </authorList>
    </citation>
    <scope>NUCLEOTIDE SEQUENCE [LARGE SCALE GENOMIC DNA]</scope>
    <source>
        <tissue evidence="4">Whole</tissue>
    </source>
</reference>
<sequence>DADNLREASENLLMDFEEISTTRKRAHEESSSSEDPTINHPGKESALSINPEMTKKKQVKKKNMVKEIQKSTPKSVEAEVNSLSYCVTSGSQVKDIAENKRYSLFSTKDRGPFCIFLKQSKEDATTKPKSALDIARVLYVIGIKFQEILPISRICWKIIFYSGAEANKVIKSNLLKDRHFEAFIPGFLTRRKGVIQGIPLDLSIKELQEYIEKENDVVVINAFRLKRRNKQTGSWENSGTVCVEFKGSNLPESIYMWRIRVAVHPYIPMVRICFKCGRIGHIGRTCDSEERCLTCSEAHVLSKEERCTANKKCINCEDDYTTLDKSCPKFKRHTAIIKIMALDNISFSKAIRIVDGSTWGGQENNNFNNPGYLVKNAAQYPSLPAAENILRFNKRKVDNYSLKISVSMQKSQPRVDKSIKRNSETFKIVTLIFDTLENTLPDFAEIWQTLEDNPQKF</sequence>
<dbReference type="OrthoDB" id="7555182at2759"/>
<evidence type="ECO:0000256" key="2">
    <source>
        <dbReference type="SAM" id="MobiDB-lite"/>
    </source>
</evidence>
<keyword evidence="1" id="KW-0862">Zinc</keyword>
<dbReference type="AlphaFoldDB" id="A0A0J7K5B1"/>
<dbReference type="PaxDb" id="67767-A0A0J7K5B1"/>
<dbReference type="EMBL" id="LBMM01014012">
    <property type="protein sequence ID" value="KMQ85381.1"/>
    <property type="molecule type" value="Genomic_DNA"/>
</dbReference>
<keyword evidence="1" id="KW-0863">Zinc-finger</keyword>